<proteinExistence type="predicted"/>
<dbReference type="OrthoDB" id="1422036at2"/>
<evidence type="ECO:0000313" key="2">
    <source>
        <dbReference type="EMBL" id="SIS84155.1"/>
    </source>
</evidence>
<reference evidence="3" key="3">
    <citation type="submission" date="2017-01" db="EMBL/GenBank/DDBJ databases">
        <authorList>
            <person name="Varghese N."/>
            <person name="Submissions S."/>
        </authorList>
    </citation>
    <scope>NUCLEOTIDE SEQUENCE [LARGE SCALE GENOMIC DNA]</scope>
    <source>
        <strain evidence="3">DSM 21068</strain>
    </source>
</reference>
<accession>A0A1N7MDC1</accession>
<dbReference type="Proteomes" id="UP000186246">
    <property type="component" value="Unassembled WGS sequence"/>
</dbReference>
<reference evidence="1 4" key="1">
    <citation type="submission" date="2016-11" db="EMBL/GenBank/DDBJ databases">
        <title>Whole genomes of Flavobacteriaceae.</title>
        <authorList>
            <person name="Stine C."/>
            <person name="Li C."/>
            <person name="Tadesse D."/>
        </authorList>
    </citation>
    <scope>NUCLEOTIDE SEQUENCE [LARGE SCALE GENOMIC DNA]</scope>
    <source>
        <strain evidence="1 4">DSM 21068</strain>
    </source>
</reference>
<protein>
    <submittedName>
        <fullName evidence="2">Uncharacterized protein</fullName>
    </submittedName>
</protein>
<dbReference type="EMBL" id="MUGO01000001">
    <property type="protein sequence ID" value="PQA98076.1"/>
    <property type="molecule type" value="Genomic_DNA"/>
</dbReference>
<dbReference type="RefSeq" id="WP_076451595.1">
    <property type="nucleotide sequence ID" value="NZ_FTOJ01000004.1"/>
</dbReference>
<dbReference type="Proteomes" id="UP000238314">
    <property type="component" value="Unassembled WGS sequence"/>
</dbReference>
<organism evidence="2 3">
    <name type="scientific">Chryseobacterium piscicola</name>
    <dbReference type="NCBI Taxonomy" id="551459"/>
    <lineage>
        <taxon>Bacteria</taxon>
        <taxon>Pseudomonadati</taxon>
        <taxon>Bacteroidota</taxon>
        <taxon>Flavobacteriia</taxon>
        <taxon>Flavobacteriales</taxon>
        <taxon>Weeksellaceae</taxon>
        <taxon>Chryseobacterium group</taxon>
        <taxon>Chryseobacterium</taxon>
    </lineage>
</organism>
<evidence type="ECO:0000313" key="3">
    <source>
        <dbReference type="Proteomes" id="UP000186246"/>
    </source>
</evidence>
<sequence length="104" mass="12731">MNLERFKSDNVYKDLWKDELKVRDFKYYIQSDSNNFFVVFTNEKLFSFFDGNEDHEATDIEVDSTRDMYPFGISREKIMGKIIIYNRDDFFIYDIHKKKLQKIE</sequence>
<dbReference type="AlphaFoldDB" id="A0A1N7MDC1"/>
<dbReference type="EMBL" id="FTOJ01000004">
    <property type="protein sequence ID" value="SIS84155.1"/>
    <property type="molecule type" value="Genomic_DNA"/>
</dbReference>
<evidence type="ECO:0000313" key="1">
    <source>
        <dbReference type="EMBL" id="PQA98076.1"/>
    </source>
</evidence>
<name>A0A1N7MDC1_9FLAO</name>
<evidence type="ECO:0000313" key="4">
    <source>
        <dbReference type="Proteomes" id="UP000238314"/>
    </source>
</evidence>
<keyword evidence="4" id="KW-1185">Reference proteome</keyword>
<reference evidence="2" key="2">
    <citation type="submission" date="2017-01" db="EMBL/GenBank/DDBJ databases">
        <authorList>
            <person name="Mah S.A."/>
            <person name="Swanson W.J."/>
            <person name="Moy G.W."/>
            <person name="Vacquier V.D."/>
        </authorList>
    </citation>
    <scope>NUCLEOTIDE SEQUENCE [LARGE SCALE GENOMIC DNA]</scope>
    <source>
        <strain evidence="2">DSM 21068</strain>
    </source>
</reference>
<gene>
    <name evidence="1" type="ORF">B0A70_00365</name>
    <name evidence="2" type="ORF">SAMN05421796_104198</name>
</gene>
<dbReference type="STRING" id="551459.SAMN05421796_104198"/>